<protein>
    <recommendedName>
        <fullName evidence="3">SseB protein N-terminal domain-containing protein</fullName>
    </recommendedName>
</protein>
<dbReference type="EMBL" id="JAVRHL010000006">
    <property type="protein sequence ID" value="MDT0684522.1"/>
    <property type="molecule type" value="Genomic_DNA"/>
</dbReference>
<evidence type="ECO:0008006" key="3">
    <source>
        <dbReference type="Google" id="ProtNLM"/>
    </source>
</evidence>
<evidence type="ECO:0000313" key="2">
    <source>
        <dbReference type="Proteomes" id="UP001265259"/>
    </source>
</evidence>
<keyword evidence="2" id="KW-1185">Reference proteome</keyword>
<sequence length="139" mass="14964">MFMNDAFTADPHATPLLEIILTALEAKERIPDVPPASLAPQFTRDALLALTIDEVGDGWVANIAFDVPPGHPDTVGTPDAYPLPTRRDAFLAGAMIVCEIVSGSPELPFVVDADQLMVVTVRPDGTPFLMSRPFPRQLA</sequence>
<dbReference type="RefSeq" id="WP_311694118.1">
    <property type="nucleotide sequence ID" value="NZ_JAVRHL010000006.1"/>
</dbReference>
<organism evidence="1 2">
    <name type="scientific">Tropicimonas omnivorans</name>
    <dbReference type="NCBI Taxonomy" id="3075590"/>
    <lineage>
        <taxon>Bacteria</taxon>
        <taxon>Pseudomonadati</taxon>
        <taxon>Pseudomonadota</taxon>
        <taxon>Alphaproteobacteria</taxon>
        <taxon>Rhodobacterales</taxon>
        <taxon>Roseobacteraceae</taxon>
        <taxon>Tropicimonas</taxon>
    </lineage>
</organism>
<name>A0ABU3DN69_9RHOB</name>
<reference evidence="1 2" key="1">
    <citation type="submission" date="2023-09" db="EMBL/GenBank/DDBJ databases">
        <authorList>
            <person name="Rey-Velasco X."/>
        </authorList>
    </citation>
    <scope>NUCLEOTIDE SEQUENCE [LARGE SCALE GENOMIC DNA]</scope>
    <source>
        <strain evidence="1 2">F158</strain>
    </source>
</reference>
<accession>A0ABU3DN69</accession>
<proteinExistence type="predicted"/>
<comment type="caution">
    <text evidence="1">The sequence shown here is derived from an EMBL/GenBank/DDBJ whole genome shotgun (WGS) entry which is preliminary data.</text>
</comment>
<dbReference type="Proteomes" id="UP001265259">
    <property type="component" value="Unassembled WGS sequence"/>
</dbReference>
<evidence type="ECO:0000313" key="1">
    <source>
        <dbReference type="EMBL" id="MDT0684522.1"/>
    </source>
</evidence>
<gene>
    <name evidence="1" type="ORF">RM543_17745</name>
</gene>